<dbReference type="EMBL" id="FCOR01000005">
    <property type="protein sequence ID" value="CVK16186.1"/>
    <property type="molecule type" value="Genomic_DNA"/>
</dbReference>
<organism evidence="2 3">
    <name type="scientific">Apibacter mensalis</name>
    <dbReference type="NCBI Taxonomy" id="1586267"/>
    <lineage>
        <taxon>Bacteria</taxon>
        <taxon>Pseudomonadati</taxon>
        <taxon>Bacteroidota</taxon>
        <taxon>Flavobacteriia</taxon>
        <taxon>Flavobacteriales</taxon>
        <taxon>Weeksellaceae</taxon>
        <taxon>Apibacter</taxon>
    </lineage>
</organism>
<feature type="coiled-coil region" evidence="1">
    <location>
        <begin position="130"/>
        <end position="164"/>
    </location>
</feature>
<evidence type="ECO:0000313" key="3">
    <source>
        <dbReference type="Proteomes" id="UP000182761"/>
    </source>
</evidence>
<gene>
    <name evidence="2" type="ORF">Ga0061079_105145</name>
</gene>
<proteinExistence type="predicted"/>
<protein>
    <submittedName>
        <fullName evidence="2">Uncharacterized protein</fullName>
    </submittedName>
</protein>
<dbReference type="Proteomes" id="UP000182761">
    <property type="component" value="Unassembled WGS sequence"/>
</dbReference>
<evidence type="ECO:0000313" key="2">
    <source>
        <dbReference type="EMBL" id="CVK16186.1"/>
    </source>
</evidence>
<evidence type="ECO:0000256" key="1">
    <source>
        <dbReference type="SAM" id="Coils"/>
    </source>
</evidence>
<accession>A0A0X3APA3</accession>
<name>A0A0X3APA3_9FLAO</name>
<dbReference type="STRING" id="1586267.GCA_001418685_01031"/>
<reference evidence="2 3" key="1">
    <citation type="submission" date="2016-01" db="EMBL/GenBank/DDBJ databases">
        <authorList>
            <person name="McClelland M."/>
            <person name="Jain A."/>
            <person name="Saraogi P."/>
            <person name="Mendelson R."/>
            <person name="Westerman R."/>
            <person name="SanMiguel P."/>
            <person name="Csonka L."/>
        </authorList>
    </citation>
    <scope>NUCLEOTIDE SEQUENCE [LARGE SCALE GENOMIC DNA]</scope>
    <source>
        <strain evidence="2 3">R-53146</strain>
    </source>
</reference>
<keyword evidence="1" id="KW-0175">Coiled coil</keyword>
<dbReference type="AlphaFoldDB" id="A0A0X3APA3"/>
<sequence>MGGAGGAAAYGVGSLAGVIRTGICTTTQTLTNLQVDILAAGIEGAMNGLTQGIIQGISGGDILQGISSGSISSLVSTTVGMSGTAAGVDGTKIGGTLFFGTVSGGFGAVLTNGNFWQGAATGLIVSGLNHIEHEIRINSINKSLEQLQNDKNVESLVIELLKEKKVQFLQGKK</sequence>
<keyword evidence="3" id="KW-1185">Reference proteome</keyword>